<gene>
    <name evidence="7" type="ORF">FPZ12_016955</name>
</gene>
<evidence type="ECO:0000313" key="8">
    <source>
        <dbReference type="Proteomes" id="UP000319769"/>
    </source>
</evidence>
<feature type="domain" description="HTH tetR-type" evidence="6">
    <location>
        <begin position="39"/>
        <end position="99"/>
    </location>
</feature>
<evidence type="ECO:0000313" key="7">
    <source>
        <dbReference type="EMBL" id="KAA9160523.1"/>
    </source>
</evidence>
<evidence type="ECO:0000256" key="3">
    <source>
        <dbReference type="ARBA" id="ARBA00023163"/>
    </source>
</evidence>
<evidence type="ECO:0000256" key="1">
    <source>
        <dbReference type="ARBA" id="ARBA00023015"/>
    </source>
</evidence>
<dbReference type="InterPro" id="IPR050109">
    <property type="entry name" value="HTH-type_TetR-like_transc_reg"/>
</dbReference>
<feature type="region of interest" description="Disordered" evidence="5">
    <location>
        <begin position="1"/>
        <end position="36"/>
    </location>
</feature>
<dbReference type="GO" id="GO:0000976">
    <property type="term" value="F:transcription cis-regulatory region binding"/>
    <property type="evidence" value="ECO:0007669"/>
    <property type="project" value="TreeGrafter"/>
</dbReference>
<organism evidence="7 8">
    <name type="scientific">Amycolatopsis acidicola</name>
    <dbReference type="NCBI Taxonomy" id="2596893"/>
    <lineage>
        <taxon>Bacteria</taxon>
        <taxon>Bacillati</taxon>
        <taxon>Actinomycetota</taxon>
        <taxon>Actinomycetes</taxon>
        <taxon>Pseudonocardiales</taxon>
        <taxon>Pseudonocardiaceae</taxon>
        <taxon>Amycolatopsis</taxon>
    </lineage>
</organism>
<dbReference type="Pfam" id="PF17932">
    <property type="entry name" value="TetR_C_24"/>
    <property type="match status" value="1"/>
</dbReference>
<dbReference type="AlphaFoldDB" id="A0A5N0V5Y1"/>
<name>A0A5N0V5Y1_9PSEU</name>
<evidence type="ECO:0000256" key="2">
    <source>
        <dbReference type="ARBA" id="ARBA00023125"/>
    </source>
</evidence>
<accession>A0A5N0V5Y1</accession>
<dbReference type="PANTHER" id="PTHR30055:SF240">
    <property type="entry name" value="HTH-TYPE TRANSCRIPTIONAL REGULATOR ACRR"/>
    <property type="match status" value="1"/>
</dbReference>
<dbReference type="Proteomes" id="UP000319769">
    <property type="component" value="Unassembled WGS sequence"/>
</dbReference>
<proteinExistence type="predicted"/>
<dbReference type="SUPFAM" id="SSF46689">
    <property type="entry name" value="Homeodomain-like"/>
    <property type="match status" value="1"/>
</dbReference>
<keyword evidence="2 4" id="KW-0238">DNA-binding</keyword>
<protein>
    <submittedName>
        <fullName evidence="7">TetR/AcrR family transcriptional regulator</fullName>
    </submittedName>
</protein>
<reference evidence="7" key="1">
    <citation type="submission" date="2019-09" db="EMBL/GenBank/DDBJ databases">
        <authorList>
            <person name="Teo W.F.A."/>
            <person name="Duangmal K."/>
        </authorList>
    </citation>
    <scope>NUCLEOTIDE SEQUENCE [LARGE SCALE GENOMIC DNA]</scope>
    <source>
        <strain evidence="7">K81G1</strain>
    </source>
</reference>
<dbReference type="Pfam" id="PF00440">
    <property type="entry name" value="TetR_N"/>
    <property type="match status" value="1"/>
</dbReference>
<dbReference type="PROSITE" id="PS50977">
    <property type="entry name" value="HTH_TETR_2"/>
    <property type="match status" value="1"/>
</dbReference>
<evidence type="ECO:0000259" key="6">
    <source>
        <dbReference type="PROSITE" id="PS50977"/>
    </source>
</evidence>
<dbReference type="InterPro" id="IPR036271">
    <property type="entry name" value="Tet_transcr_reg_TetR-rel_C_sf"/>
</dbReference>
<feature type="DNA-binding region" description="H-T-H motif" evidence="4">
    <location>
        <begin position="62"/>
        <end position="81"/>
    </location>
</feature>
<evidence type="ECO:0000256" key="4">
    <source>
        <dbReference type="PROSITE-ProRule" id="PRU00335"/>
    </source>
</evidence>
<keyword evidence="1" id="KW-0805">Transcription regulation</keyword>
<dbReference type="InterPro" id="IPR009057">
    <property type="entry name" value="Homeodomain-like_sf"/>
</dbReference>
<dbReference type="InterPro" id="IPR001647">
    <property type="entry name" value="HTH_TetR"/>
</dbReference>
<keyword evidence="8" id="KW-1185">Reference proteome</keyword>
<dbReference type="OrthoDB" id="6077212at2"/>
<dbReference type="PANTHER" id="PTHR30055">
    <property type="entry name" value="HTH-TYPE TRANSCRIPTIONAL REGULATOR RUTR"/>
    <property type="match status" value="1"/>
</dbReference>
<feature type="compositionally biased region" description="Basic and acidic residues" evidence="5">
    <location>
        <begin position="1"/>
        <end position="16"/>
    </location>
</feature>
<dbReference type="EMBL" id="VMNW02000021">
    <property type="protein sequence ID" value="KAA9160523.1"/>
    <property type="molecule type" value="Genomic_DNA"/>
</dbReference>
<comment type="caution">
    <text evidence="7">The sequence shown here is derived from an EMBL/GenBank/DDBJ whole genome shotgun (WGS) entry which is preliminary data.</text>
</comment>
<keyword evidence="3" id="KW-0804">Transcription</keyword>
<dbReference type="Gene3D" id="1.10.357.10">
    <property type="entry name" value="Tetracycline Repressor, domain 2"/>
    <property type="match status" value="1"/>
</dbReference>
<dbReference type="InterPro" id="IPR041490">
    <property type="entry name" value="KstR2_TetR_C"/>
</dbReference>
<dbReference type="SUPFAM" id="SSF48498">
    <property type="entry name" value="Tetracyclin repressor-like, C-terminal domain"/>
    <property type="match status" value="1"/>
</dbReference>
<dbReference type="PRINTS" id="PR00455">
    <property type="entry name" value="HTHTETR"/>
</dbReference>
<dbReference type="GO" id="GO:0003700">
    <property type="term" value="F:DNA-binding transcription factor activity"/>
    <property type="evidence" value="ECO:0007669"/>
    <property type="project" value="TreeGrafter"/>
</dbReference>
<sequence>MAGKVETERLKNRSDRGLAVPKATRSTGGTRAPGRPRKEIDLLEVADTAGRLFAEGGYDAVSIEAVAEQLSVSRATLYRTVPTKERLLDILFERSTQNLDEAVTALIAEHREPADELTELVCLHINAAIETRHYMAVFFGGAGVSQDVYQRWQKFSHSYEQRWLGVVKRAMGANVLHWGDPVLTTRLLLGMVIWVSRWYRGSEKFTAAQITETAVGLIRQHAPQD</sequence>
<dbReference type="Gene3D" id="1.10.10.60">
    <property type="entry name" value="Homeodomain-like"/>
    <property type="match status" value="1"/>
</dbReference>
<evidence type="ECO:0000256" key="5">
    <source>
        <dbReference type="SAM" id="MobiDB-lite"/>
    </source>
</evidence>